<dbReference type="EMBL" id="CP048877">
    <property type="protein sequence ID" value="QIJ71282.1"/>
    <property type="molecule type" value="Genomic_DNA"/>
</dbReference>
<dbReference type="PROSITE" id="PS51371">
    <property type="entry name" value="CBS"/>
    <property type="match status" value="2"/>
</dbReference>
<dbReference type="CDD" id="cd04584">
    <property type="entry name" value="CBS_pair_AcuB_like"/>
    <property type="match status" value="1"/>
</dbReference>
<name>A0A6G7PUE7_9BACT</name>
<evidence type="ECO:0000313" key="3">
    <source>
        <dbReference type="Proteomes" id="UP000502179"/>
    </source>
</evidence>
<organism evidence="2 3">
    <name type="scientific">Thermosulfuriphilus ammonigenes</name>
    <dbReference type="NCBI Taxonomy" id="1936021"/>
    <lineage>
        <taxon>Bacteria</taxon>
        <taxon>Pseudomonadati</taxon>
        <taxon>Thermodesulfobacteriota</taxon>
        <taxon>Thermodesulfobacteria</taxon>
        <taxon>Thermodesulfobacteriales</taxon>
        <taxon>Thermodesulfobacteriaceae</taxon>
        <taxon>Thermosulfuriphilus</taxon>
    </lineage>
</organism>
<protein>
    <submittedName>
        <fullName evidence="2">CBS domain-containing protein</fullName>
    </submittedName>
</protein>
<dbReference type="PANTHER" id="PTHR48108:SF34">
    <property type="entry name" value="CBS DOMAIN-CONTAINING PROTEIN YHCV"/>
    <property type="match status" value="1"/>
</dbReference>
<dbReference type="RefSeq" id="WP_166031504.1">
    <property type="nucleotide sequence ID" value="NZ_CP048877.1"/>
</dbReference>
<dbReference type="InterPro" id="IPR000644">
    <property type="entry name" value="CBS_dom"/>
</dbReference>
<evidence type="ECO:0000256" key="1">
    <source>
        <dbReference type="ARBA" id="ARBA00022737"/>
    </source>
</evidence>
<keyword evidence="3" id="KW-1185">Reference proteome</keyword>
<keyword evidence="1" id="KW-0677">Repeat</keyword>
<dbReference type="InterPro" id="IPR046342">
    <property type="entry name" value="CBS_dom_sf"/>
</dbReference>
<dbReference type="Proteomes" id="UP000502179">
    <property type="component" value="Chromosome"/>
</dbReference>
<dbReference type="PANTHER" id="PTHR48108">
    <property type="entry name" value="CBS DOMAIN-CONTAINING PROTEIN CBSX2, CHLOROPLASTIC"/>
    <property type="match status" value="1"/>
</dbReference>
<accession>A0A6G7PUE7</accession>
<evidence type="ECO:0000313" key="2">
    <source>
        <dbReference type="EMBL" id="QIJ71282.1"/>
    </source>
</evidence>
<dbReference type="Gene3D" id="3.10.580.10">
    <property type="entry name" value="CBS-domain"/>
    <property type="match status" value="2"/>
</dbReference>
<reference evidence="2 3" key="1">
    <citation type="submission" date="2020-02" db="EMBL/GenBank/DDBJ databases">
        <title>Genome analysis of Thermosulfuriphilus ammonigenes ST65T, an anaerobic thermophilic chemolithoautotrophic bacterium isolated from a deep-sea hydrothermal vent.</title>
        <authorList>
            <person name="Slobodkina G."/>
            <person name="Allioux M."/>
            <person name="Merkel A."/>
            <person name="Alain K."/>
            <person name="Jebbar M."/>
            <person name="Slobodkin A."/>
        </authorList>
    </citation>
    <scope>NUCLEOTIDE SEQUENCE [LARGE SCALE GENOMIC DNA]</scope>
    <source>
        <strain evidence="2 3">ST65</strain>
    </source>
</reference>
<dbReference type="Pfam" id="PF00571">
    <property type="entry name" value="CBS"/>
    <property type="match status" value="2"/>
</dbReference>
<dbReference type="InterPro" id="IPR051462">
    <property type="entry name" value="CBS_domain-containing"/>
</dbReference>
<proteinExistence type="predicted"/>
<sequence>MKVKNWMVKELVTISPESSIEEAIQLMKVHAIRHLPVVKEGQMVGFITESDIRQFLFPAMVSKMNIGDVMIKDPITISPDDSVEEAARIIYRHKIGGLPVVTNEGNLVGIITVTDLLAAFVELMGLLRQSSRIDVIPATKEGSFEEIVQIIRSFGVEIISIGMDTQPPFEKVHYIRLETCDLRPIVSALEEAGHRVISVLE</sequence>
<dbReference type="AlphaFoldDB" id="A0A6G7PUE7"/>
<dbReference type="SMART" id="SM00116">
    <property type="entry name" value="CBS"/>
    <property type="match status" value="2"/>
</dbReference>
<dbReference type="KEGG" id="tav:G4V39_02850"/>
<dbReference type="SUPFAM" id="SSF54631">
    <property type="entry name" value="CBS-domain pair"/>
    <property type="match status" value="1"/>
</dbReference>
<gene>
    <name evidence="2" type="ORF">G4V39_02850</name>
</gene>